<dbReference type="InterPro" id="IPR020846">
    <property type="entry name" value="MFS_dom"/>
</dbReference>
<dbReference type="PROSITE" id="PS50850">
    <property type="entry name" value="MFS"/>
    <property type="match status" value="1"/>
</dbReference>
<feature type="transmembrane region" description="Helical" evidence="7">
    <location>
        <begin position="21"/>
        <end position="42"/>
    </location>
</feature>
<sequence length="448" mass="47442">MTQLPAQDRAPRVGRVALASYIGTTIEYYDFFIYGLAATLVFRTEFFPGFSPLAGTLAALGTFAVGFIARPIGGILMGHFGDRIGRKAMLVTALLTMGIATTLIGLLPTYAQIGIWGPILLVVLRLVQGVGVGGEWAGAVLMAVENAPPRRRALYGAFPQLGLPTGIMLSQVAFLVLTSVLPPESFVAWGWRIAFLISAGLIVVGLVIRLRFEESPRFEQVKASDAVERRPVVEVLRTGWRQILIGGFGSIAVGSIGYFVSLFLVQYGVSTLGIASSTMLWCLTGVSVLWIAMTLVAGLAGDAFGRRRTFAAGIVLAIVWVFPSFALFDTRSVPLILLALAGLVIASSLISGPMPSLLTDMFPASVRYSGSSLSYTVGSILGGGFTPLLSTALLAGTGSTASVSLLLMALFAMSLAAFLIGGRLVDRVDDDRAVEVPKRLSDEGVDRV</sequence>
<accession>A0ABW1III2</accession>
<dbReference type="EMBL" id="JBHSQK010000130">
    <property type="protein sequence ID" value="MFC5952878.1"/>
    <property type="molecule type" value="Genomic_DNA"/>
</dbReference>
<feature type="transmembrane region" description="Helical" evidence="7">
    <location>
        <begin position="113"/>
        <end position="141"/>
    </location>
</feature>
<feature type="transmembrane region" description="Helical" evidence="7">
    <location>
        <begin position="54"/>
        <end position="76"/>
    </location>
</feature>
<evidence type="ECO:0000256" key="5">
    <source>
        <dbReference type="ARBA" id="ARBA00022989"/>
    </source>
</evidence>
<keyword evidence="6 7" id="KW-0472">Membrane</keyword>
<evidence type="ECO:0000259" key="8">
    <source>
        <dbReference type="PROSITE" id="PS50850"/>
    </source>
</evidence>
<comment type="caution">
    <text evidence="9">The sequence shown here is derived from an EMBL/GenBank/DDBJ whole genome shotgun (WGS) entry which is preliminary data.</text>
</comment>
<keyword evidence="10" id="KW-1185">Reference proteome</keyword>
<feature type="transmembrane region" description="Helical" evidence="7">
    <location>
        <begin position="243"/>
        <end position="266"/>
    </location>
</feature>
<evidence type="ECO:0000256" key="2">
    <source>
        <dbReference type="ARBA" id="ARBA00022448"/>
    </source>
</evidence>
<feature type="transmembrane region" description="Helical" evidence="7">
    <location>
        <begin position="278"/>
        <end position="298"/>
    </location>
</feature>
<dbReference type="CDD" id="cd17369">
    <property type="entry name" value="MFS_ShiA_like"/>
    <property type="match status" value="1"/>
</dbReference>
<feature type="transmembrane region" description="Helical" evidence="7">
    <location>
        <begin position="153"/>
        <end position="177"/>
    </location>
</feature>
<protein>
    <submittedName>
        <fullName evidence="9">MFS transporter</fullName>
    </submittedName>
</protein>
<name>A0ABW1III2_9PSEU</name>
<keyword evidence="5 7" id="KW-1133">Transmembrane helix</keyword>
<feature type="transmembrane region" description="Helical" evidence="7">
    <location>
        <begin position="88"/>
        <end position="107"/>
    </location>
</feature>
<comment type="subcellular location">
    <subcellularLocation>
        <location evidence="1">Cell membrane</location>
        <topology evidence="1">Multi-pass membrane protein</topology>
    </subcellularLocation>
</comment>
<evidence type="ECO:0000313" key="10">
    <source>
        <dbReference type="Proteomes" id="UP001596119"/>
    </source>
</evidence>
<feature type="transmembrane region" description="Helical" evidence="7">
    <location>
        <begin position="310"/>
        <end position="328"/>
    </location>
</feature>
<dbReference type="InterPro" id="IPR036259">
    <property type="entry name" value="MFS_trans_sf"/>
</dbReference>
<feature type="domain" description="Major facilitator superfamily (MFS) profile" evidence="8">
    <location>
        <begin position="16"/>
        <end position="429"/>
    </location>
</feature>
<dbReference type="Proteomes" id="UP001596119">
    <property type="component" value="Unassembled WGS sequence"/>
</dbReference>
<reference evidence="10" key="1">
    <citation type="journal article" date="2019" name="Int. J. Syst. Evol. Microbiol.">
        <title>The Global Catalogue of Microorganisms (GCM) 10K type strain sequencing project: providing services to taxonomists for standard genome sequencing and annotation.</title>
        <authorList>
            <consortium name="The Broad Institute Genomics Platform"/>
            <consortium name="The Broad Institute Genome Sequencing Center for Infectious Disease"/>
            <person name="Wu L."/>
            <person name="Ma J."/>
        </authorList>
    </citation>
    <scope>NUCLEOTIDE SEQUENCE [LARGE SCALE GENOMIC DNA]</scope>
    <source>
        <strain evidence="10">CGMCC 4.7397</strain>
    </source>
</reference>
<dbReference type="SUPFAM" id="SSF103473">
    <property type="entry name" value="MFS general substrate transporter"/>
    <property type="match status" value="1"/>
</dbReference>
<evidence type="ECO:0000256" key="1">
    <source>
        <dbReference type="ARBA" id="ARBA00004651"/>
    </source>
</evidence>
<keyword evidence="3" id="KW-1003">Cell membrane</keyword>
<dbReference type="PANTHER" id="PTHR43045:SF1">
    <property type="entry name" value="SHIKIMATE TRANSPORTER"/>
    <property type="match status" value="1"/>
</dbReference>
<feature type="transmembrane region" description="Helical" evidence="7">
    <location>
        <begin position="401"/>
        <end position="422"/>
    </location>
</feature>
<evidence type="ECO:0000256" key="3">
    <source>
        <dbReference type="ARBA" id="ARBA00022475"/>
    </source>
</evidence>
<keyword evidence="4 7" id="KW-0812">Transmembrane</keyword>
<feature type="transmembrane region" description="Helical" evidence="7">
    <location>
        <begin position="373"/>
        <end position="395"/>
    </location>
</feature>
<keyword evidence="2" id="KW-0813">Transport</keyword>
<gene>
    <name evidence="9" type="ORF">ACFQH9_31925</name>
</gene>
<dbReference type="InterPro" id="IPR011701">
    <property type="entry name" value="MFS"/>
</dbReference>
<dbReference type="Gene3D" id="1.20.1250.20">
    <property type="entry name" value="MFS general substrate transporter like domains"/>
    <property type="match status" value="2"/>
</dbReference>
<evidence type="ECO:0000256" key="7">
    <source>
        <dbReference type="SAM" id="Phobius"/>
    </source>
</evidence>
<proteinExistence type="predicted"/>
<dbReference type="RefSeq" id="WP_379572181.1">
    <property type="nucleotide sequence ID" value="NZ_JBHSQK010000130.1"/>
</dbReference>
<dbReference type="Pfam" id="PF07690">
    <property type="entry name" value="MFS_1"/>
    <property type="match status" value="1"/>
</dbReference>
<evidence type="ECO:0000313" key="9">
    <source>
        <dbReference type="EMBL" id="MFC5952878.1"/>
    </source>
</evidence>
<feature type="transmembrane region" description="Helical" evidence="7">
    <location>
        <begin position="189"/>
        <end position="208"/>
    </location>
</feature>
<evidence type="ECO:0000256" key="6">
    <source>
        <dbReference type="ARBA" id="ARBA00023136"/>
    </source>
</evidence>
<dbReference type="PANTHER" id="PTHR43045">
    <property type="entry name" value="SHIKIMATE TRANSPORTER"/>
    <property type="match status" value="1"/>
</dbReference>
<evidence type="ECO:0000256" key="4">
    <source>
        <dbReference type="ARBA" id="ARBA00022692"/>
    </source>
</evidence>
<organism evidence="9 10">
    <name type="scientific">Pseudonocardia lutea</name>
    <dbReference type="NCBI Taxonomy" id="2172015"/>
    <lineage>
        <taxon>Bacteria</taxon>
        <taxon>Bacillati</taxon>
        <taxon>Actinomycetota</taxon>
        <taxon>Actinomycetes</taxon>
        <taxon>Pseudonocardiales</taxon>
        <taxon>Pseudonocardiaceae</taxon>
        <taxon>Pseudonocardia</taxon>
    </lineage>
</organism>
<feature type="transmembrane region" description="Helical" evidence="7">
    <location>
        <begin position="334"/>
        <end position="352"/>
    </location>
</feature>